<accession>A0A1F7GFZ3</accession>
<organism evidence="1 2">
    <name type="scientific">Candidatus Roizmanbacteria bacterium RIFCSPHIGHO2_01_FULL_39_8</name>
    <dbReference type="NCBI Taxonomy" id="1802033"/>
    <lineage>
        <taxon>Bacteria</taxon>
        <taxon>Candidatus Roizmaniibacteriota</taxon>
    </lineage>
</organism>
<sequence>MKIYVCHSSGFDFRKELYEPIRNSFLNTKHEFIFPHEKSNEVFNSKEVIPTCDLVIAEISYPSTGLGIELGWANKDKKRIVLIYRKGSKVSRSLRIVSNDFTEYSNEKDLIKKLESALK</sequence>
<dbReference type="Proteomes" id="UP000177026">
    <property type="component" value="Unassembled WGS sequence"/>
</dbReference>
<comment type="caution">
    <text evidence="1">The sequence shown here is derived from an EMBL/GenBank/DDBJ whole genome shotgun (WGS) entry which is preliminary data.</text>
</comment>
<protein>
    <recommendedName>
        <fullName evidence="3">2'-deoxynucleoside 5'-phosphate N-hydrolase 1</fullName>
    </recommendedName>
</protein>
<evidence type="ECO:0000313" key="1">
    <source>
        <dbReference type="EMBL" id="OGK17756.1"/>
    </source>
</evidence>
<gene>
    <name evidence="1" type="ORF">A2866_02135</name>
</gene>
<proteinExistence type="predicted"/>
<dbReference type="EMBL" id="MFZI01000080">
    <property type="protein sequence ID" value="OGK17756.1"/>
    <property type="molecule type" value="Genomic_DNA"/>
</dbReference>
<dbReference type="Gene3D" id="3.40.50.450">
    <property type="match status" value="1"/>
</dbReference>
<evidence type="ECO:0000313" key="2">
    <source>
        <dbReference type="Proteomes" id="UP000177026"/>
    </source>
</evidence>
<reference evidence="1 2" key="1">
    <citation type="journal article" date="2016" name="Nat. Commun.">
        <title>Thousands of microbial genomes shed light on interconnected biogeochemical processes in an aquifer system.</title>
        <authorList>
            <person name="Anantharaman K."/>
            <person name="Brown C.T."/>
            <person name="Hug L.A."/>
            <person name="Sharon I."/>
            <person name="Castelle C.J."/>
            <person name="Probst A.J."/>
            <person name="Thomas B.C."/>
            <person name="Singh A."/>
            <person name="Wilkins M.J."/>
            <person name="Karaoz U."/>
            <person name="Brodie E.L."/>
            <person name="Williams K.H."/>
            <person name="Hubbard S.S."/>
            <person name="Banfield J.F."/>
        </authorList>
    </citation>
    <scope>NUCLEOTIDE SEQUENCE [LARGE SCALE GENOMIC DNA]</scope>
</reference>
<name>A0A1F7GFZ3_9BACT</name>
<evidence type="ECO:0008006" key="3">
    <source>
        <dbReference type="Google" id="ProtNLM"/>
    </source>
</evidence>
<dbReference type="SUPFAM" id="SSF52309">
    <property type="entry name" value="N-(deoxy)ribosyltransferase-like"/>
    <property type="match status" value="1"/>
</dbReference>
<dbReference type="AlphaFoldDB" id="A0A1F7GFZ3"/>